<evidence type="ECO:0000313" key="3">
    <source>
        <dbReference type="Proteomes" id="UP001499967"/>
    </source>
</evidence>
<comment type="caution">
    <text evidence="2">The sequence shown here is derived from an EMBL/GenBank/DDBJ whole genome shotgun (WGS) entry which is preliminary data.</text>
</comment>
<dbReference type="EMBL" id="BAAAHP010000075">
    <property type="protein sequence ID" value="GAA0936121.1"/>
    <property type="molecule type" value="Genomic_DNA"/>
</dbReference>
<dbReference type="SUPFAM" id="SSF51556">
    <property type="entry name" value="Metallo-dependent hydrolases"/>
    <property type="match status" value="1"/>
</dbReference>
<dbReference type="Pfam" id="PF04909">
    <property type="entry name" value="Amidohydro_2"/>
    <property type="match status" value="1"/>
</dbReference>
<sequence length="290" mass="30759">MTGPQNPGPHPNPHRPALALPAGACDAHCHIFGPTARFPYAPDRTFTPPEAPLADLQALHRLLGLERAVIVQSAAHGVDHASLEAALAEGAGRYRGVALIRPDTPPAEVARLHAAGVRGARLHFTPHLGKAPSPEEIDAVVRLVAPHGWHIALHVAGDGIAEHTDVVRSLPLRVVIDHMARVDLRQGLDSPAVTALRELLDTGDVWVKVSAADRLAVAPPSMADSAALAALLVRSAPERVVWGTDFPHPNTYGFVPDDGDLVDLLAGIAPDPAVRKRLLVDNPTTCFEFP</sequence>
<dbReference type="InterPro" id="IPR006680">
    <property type="entry name" value="Amidohydro-rel"/>
</dbReference>
<evidence type="ECO:0000313" key="2">
    <source>
        <dbReference type="EMBL" id="GAA0936121.1"/>
    </source>
</evidence>
<dbReference type="RefSeq" id="WP_343941801.1">
    <property type="nucleotide sequence ID" value="NZ_BAAAHP010000075.1"/>
</dbReference>
<dbReference type="InterPro" id="IPR052358">
    <property type="entry name" value="Aro_Compnd_Degr_Hydrolases"/>
</dbReference>
<dbReference type="PANTHER" id="PTHR35563:SF2">
    <property type="entry name" value="BARREL METAL-DEPENDENT HYDROLASE, PUTATIVE (AFU_ORTHOLOGUE AFUA_1G16240)-RELATED"/>
    <property type="match status" value="1"/>
</dbReference>
<organism evidence="2 3">
    <name type="scientific">Pseudonocardia zijingensis</name>
    <dbReference type="NCBI Taxonomy" id="153376"/>
    <lineage>
        <taxon>Bacteria</taxon>
        <taxon>Bacillati</taxon>
        <taxon>Actinomycetota</taxon>
        <taxon>Actinomycetes</taxon>
        <taxon>Pseudonocardiales</taxon>
        <taxon>Pseudonocardiaceae</taxon>
        <taxon>Pseudonocardia</taxon>
    </lineage>
</organism>
<accession>A0ABN1Q1A2</accession>
<feature type="domain" description="Amidohydrolase-related" evidence="1">
    <location>
        <begin position="25"/>
        <end position="287"/>
    </location>
</feature>
<name>A0ABN1Q1A2_9PSEU</name>
<dbReference type="InterPro" id="IPR032466">
    <property type="entry name" value="Metal_Hydrolase"/>
</dbReference>
<dbReference type="PANTHER" id="PTHR35563">
    <property type="entry name" value="BARREL METAL-DEPENDENT HYDROLASE, PUTATIVE (AFU_ORTHOLOGUE AFUA_1G16240)-RELATED"/>
    <property type="match status" value="1"/>
</dbReference>
<proteinExistence type="predicted"/>
<gene>
    <name evidence="2" type="ORF">GCM10009559_28190</name>
</gene>
<dbReference type="Gene3D" id="3.20.20.140">
    <property type="entry name" value="Metal-dependent hydrolases"/>
    <property type="match status" value="1"/>
</dbReference>
<reference evidence="2 3" key="1">
    <citation type="journal article" date="2019" name="Int. J. Syst. Evol. Microbiol.">
        <title>The Global Catalogue of Microorganisms (GCM) 10K type strain sequencing project: providing services to taxonomists for standard genome sequencing and annotation.</title>
        <authorList>
            <consortium name="The Broad Institute Genomics Platform"/>
            <consortium name="The Broad Institute Genome Sequencing Center for Infectious Disease"/>
            <person name="Wu L."/>
            <person name="Ma J."/>
        </authorList>
    </citation>
    <scope>NUCLEOTIDE SEQUENCE [LARGE SCALE GENOMIC DNA]</scope>
    <source>
        <strain evidence="2 3">JCM 11117</strain>
    </source>
</reference>
<evidence type="ECO:0000259" key="1">
    <source>
        <dbReference type="Pfam" id="PF04909"/>
    </source>
</evidence>
<dbReference type="Proteomes" id="UP001499967">
    <property type="component" value="Unassembled WGS sequence"/>
</dbReference>
<protein>
    <submittedName>
        <fullName evidence="2">Amidohydrolase family protein</fullName>
    </submittedName>
</protein>
<keyword evidence="3" id="KW-1185">Reference proteome</keyword>